<dbReference type="EMBL" id="PDUG01000004">
    <property type="protein sequence ID" value="PIC31548.1"/>
    <property type="molecule type" value="Genomic_DNA"/>
</dbReference>
<organism evidence="3 4">
    <name type="scientific">Caenorhabditis nigoni</name>
    <dbReference type="NCBI Taxonomy" id="1611254"/>
    <lineage>
        <taxon>Eukaryota</taxon>
        <taxon>Metazoa</taxon>
        <taxon>Ecdysozoa</taxon>
        <taxon>Nematoda</taxon>
        <taxon>Chromadorea</taxon>
        <taxon>Rhabditida</taxon>
        <taxon>Rhabditina</taxon>
        <taxon>Rhabditomorpha</taxon>
        <taxon>Rhabditoidea</taxon>
        <taxon>Rhabditidae</taxon>
        <taxon>Peloderinae</taxon>
        <taxon>Caenorhabditis</taxon>
    </lineage>
</organism>
<feature type="signal peptide" evidence="2">
    <location>
        <begin position="1"/>
        <end position="18"/>
    </location>
</feature>
<feature type="chain" id="PRO_5013949239" description="Receptor L-domain domain-containing protein" evidence="2">
    <location>
        <begin position="19"/>
        <end position="172"/>
    </location>
</feature>
<evidence type="ECO:0000256" key="2">
    <source>
        <dbReference type="SAM" id="SignalP"/>
    </source>
</evidence>
<dbReference type="AlphaFoldDB" id="A0A2G5TWB5"/>
<keyword evidence="2" id="KW-0732">Signal</keyword>
<reference evidence="4" key="1">
    <citation type="submission" date="2017-10" db="EMBL/GenBank/DDBJ databases">
        <title>Rapid genome shrinkage in a self-fertile nematode reveals novel sperm competition proteins.</title>
        <authorList>
            <person name="Yin D."/>
            <person name="Schwarz E.M."/>
            <person name="Thomas C.G."/>
            <person name="Felde R.L."/>
            <person name="Korf I.F."/>
            <person name="Cutter A.D."/>
            <person name="Schartner C.M."/>
            <person name="Ralston E.J."/>
            <person name="Meyer B.J."/>
            <person name="Haag E.S."/>
        </authorList>
    </citation>
    <scope>NUCLEOTIDE SEQUENCE [LARGE SCALE GENOMIC DNA]</scope>
    <source>
        <strain evidence="4">JU1422</strain>
    </source>
</reference>
<gene>
    <name evidence="3" type="primary">Cnig_chr_IV.g12216</name>
    <name evidence="3" type="ORF">B9Z55_012216</name>
</gene>
<protein>
    <recommendedName>
        <fullName evidence="5">Receptor L-domain domain-containing protein</fullName>
    </recommendedName>
</protein>
<comment type="caution">
    <text evidence="3">The sequence shown here is derived from an EMBL/GenBank/DDBJ whole genome shotgun (WGS) entry which is preliminary data.</text>
</comment>
<name>A0A2G5TWB5_9PELO</name>
<evidence type="ECO:0000313" key="4">
    <source>
        <dbReference type="Proteomes" id="UP000230233"/>
    </source>
</evidence>
<dbReference type="Proteomes" id="UP000230233">
    <property type="component" value="Chromosome IV"/>
</dbReference>
<keyword evidence="4" id="KW-1185">Reference proteome</keyword>
<proteinExistence type="predicted"/>
<sequence>MHITILFLLSFTYKQLTTDDEEPIPIDTAALSNINLAINAKNKGGATKLKWPRKDPKSIHFPVINNNLFINQMQKIEIVQSGRLSNLRSTDERHIRLSQSSLSEESKEFSVIWKLDDVFWSPDDVHDGSSDDVGDCQNAESTSRRDDGADDVGADSRGIGTAWNHWGTRWGG</sequence>
<feature type="region of interest" description="Disordered" evidence="1">
    <location>
        <begin position="126"/>
        <end position="161"/>
    </location>
</feature>
<evidence type="ECO:0000256" key="1">
    <source>
        <dbReference type="SAM" id="MobiDB-lite"/>
    </source>
</evidence>
<evidence type="ECO:0000313" key="3">
    <source>
        <dbReference type="EMBL" id="PIC31548.1"/>
    </source>
</evidence>
<accession>A0A2G5TWB5</accession>
<evidence type="ECO:0008006" key="5">
    <source>
        <dbReference type="Google" id="ProtNLM"/>
    </source>
</evidence>